<feature type="region of interest" description="Disordered" evidence="1">
    <location>
        <begin position="43"/>
        <end position="68"/>
    </location>
</feature>
<dbReference type="EMBL" id="JBBNAG010000003">
    <property type="protein sequence ID" value="KAK9148533.1"/>
    <property type="molecule type" value="Genomic_DNA"/>
</dbReference>
<evidence type="ECO:0000313" key="2">
    <source>
        <dbReference type="EMBL" id="KAK9148533.1"/>
    </source>
</evidence>
<name>A0AAP0KBC2_9MAGN</name>
<evidence type="ECO:0000256" key="1">
    <source>
        <dbReference type="SAM" id="MobiDB-lite"/>
    </source>
</evidence>
<sequence length="68" mass="7320">MVSGAMTDSVTCEDGFAEGGECGGLGVINIDYDHENQNNGTVVQRISSRRSQRLKDSRVDDVQIAEST</sequence>
<evidence type="ECO:0000313" key="3">
    <source>
        <dbReference type="Proteomes" id="UP001419268"/>
    </source>
</evidence>
<gene>
    <name evidence="2" type="ORF">Scep_007290</name>
</gene>
<protein>
    <submittedName>
        <fullName evidence="2">Uncharacterized protein</fullName>
    </submittedName>
</protein>
<organism evidence="2 3">
    <name type="scientific">Stephania cephalantha</name>
    <dbReference type="NCBI Taxonomy" id="152367"/>
    <lineage>
        <taxon>Eukaryota</taxon>
        <taxon>Viridiplantae</taxon>
        <taxon>Streptophyta</taxon>
        <taxon>Embryophyta</taxon>
        <taxon>Tracheophyta</taxon>
        <taxon>Spermatophyta</taxon>
        <taxon>Magnoliopsida</taxon>
        <taxon>Ranunculales</taxon>
        <taxon>Menispermaceae</taxon>
        <taxon>Menispermoideae</taxon>
        <taxon>Cissampelideae</taxon>
        <taxon>Stephania</taxon>
    </lineage>
</organism>
<dbReference type="Proteomes" id="UP001419268">
    <property type="component" value="Unassembled WGS sequence"/>
</dbReference>
<accession>A0AAP0KBC2</accession>
<comment type="caution">
    <text evidence="2">The sequence shown here is derived from an EMBL/GenBank/DDBJ whole genome shotgun (WGS) entry which is preliminary data.</text>
</comment>
<keyword evidence="3" id="KW-1185">Reference proteome</keyword>
<dbReference type="AlphaFoldDB" id="A0AAP0KBC2"/>
<proteinExistence type="predicted"/>
<reference evidence="2 3" key="1">
    <citation type="submission" date="2024-01" db="EMBL/GenBank/DDBJ databases">
        <title>Genome assemblies of Stephania.</title>
        <authorList>
            <person name="Yang L."/>
        </authorList>
    </citation>
    <scope>NUCLEOTIDE SEQUENCE [LARGE SCALE GENOMIC DNA]</scope>
    <source>
        <strain evidence="2">JXDWG</strain>
        <tissue evidence="2">Leaf</tissue>
    </source>
</reference>